<dbReference type="InterPro" id="IPR005119">
    <property type="entry name" value="LysR_subst-bd"/>
</dbReference>
<comment type="function">
    <text evidence="5">Transcriptional regulator of the ttuABCDE tartrate utilization operon.</text>
</comment>
<keyword evidence="4" id="KW-0804">Transcription</keyword>
<dbReference type="KEGG" id="rjg:CCGE525_31785"/>
<dbReference type="PANTHER" id="PTHR30537:SF35">
    <property type="entry name" value="TRANSCRIPTIONAL REGULATORY PROTEIN"/>
    <property type="match status" value="1"/>
</dbReference>
<dbReference type="OrthoDB" id="9813056at2"/>
<dbReference type="InterPro" id="IPR036390">
    <property type="entry name" value="WH_DNA-bd_sf"/>
</dbReference>
<dbReference type="PROSITE" id="PS50931">
    <property type="entry name" value="HTH_LYSR"/>
    <property type="match status" value="1"/>
</dbReference>
<evidence type="ECO:0000256" key="6">
    <source>
        <dbReference type="ARBA" id="ARBA00067332"/>
    </source>
</evidence>
<dbReference type="InterPro" id="IPR000847">
    <property type="entry name" value="LysR_HTH_N"/>
</dbReference>
<evidence type="ECO:0000256" key="3">
    <source>
        <dbReference type="ARBA" id="ARBA00023125"/>
    </source>
</evidence>
<evidence type="ECO:0000256" key="4">
    <source>
        <dbReference type="ARBA" id="ARBA00023163"/>
    </source>
</evidence>
<geneLocation type="plasmid" evidence="10">
    <name>prccge525c</name>
</geneLocation>
<organism evidence="9 10">
    <name type="scientific">Rhizobium jaguaris</name>
    <dbReference type="NCBI Taxonomy" id="1312183"/>
    <lineage>
        <taxon>Bacteria</taxon>
        <taxon>Pseudomonadati</taxon>
        <taxon>Pseudomonadota</taxon>
        <taxon>Alphaproteobacteria</taxon>
        <taxon>Hyphomicrobiales</taxon>
        <taxon>Rhizobiaceae</taxon>
        <taxon>Rhizobium/Agrobacterium group</taxon>
        <taxon>Rhizobium</taxon>
    </lineage>
</organism>
<dbReference type="EMBL" id="CP032695">
    <property type="protein sequence ID" value="AYG63258.1"/>
    <property type="molecule type" value="Genomic_DNA"/>
</dbReference>
<dbReference type="GO" id="GO:0003700">
    <property type="term" value="F:DNA-binding transcription factor activity"/>
    <property type="evidence" value="ECO:0007669"/>
    <property type="project" value="InterPro"/>
</dbReference>
<dbReference type="RefSeq" id="WP_120708166.1">
    <property type="nucleotide sequence ID" value="NZ_CP032695.1"/>
</dbReference>
<evidence type="ECO:0000256" key="7">
    <source>
        <dbReference type="ARBA" id="ARBA00083243"/>
    </source>
</evidence>
<evidence type="ECO:0000313" key="9">
    <source>
        <dbReference type="EMBL" id="AYG63258.1"/>
    </source>
</evidence>
<dbReference type="Pfam" id="PF00126">
    <property type="entry name" value="HTH_1"/>
    <property type="match status" value="1"/>
</dbReference>
<reference evidence="9 10" key="1">
    <citation type="submission" date="2018-10" db="EMBL/GenBank/DDBJ databases">
        <title>Rhizobium etli, R. leguminosarum and a new Rhizobium genospecies from Phaseolus dumosus.</title>
        <authorList>
            <person name="Ramirez-Puebla S.T."/>
            <person name="Rogel-Hernandez M.A."/>
            <person name="Guerrero G."/>
            <person name="Ormeno-Orrillo E."/>
            <person name="Martinez-Romero J.C."/>
            <person name="Negrete-Yankelevich S."/>
            <person name="Martinez-Romero E."/>
        </authorList>
    </citation>
    <scope>NUCLEOTIDE SEQUENCE [LARGE SCALE GENOMIC DNA]</scope>
    <source>
        <strain evidence="9 10">CCGE525</strain>
        <plasmid evidence="10">prccge525c</plasmid>
    </source>
</reference>
<evidence type="ECO:0000313" key="10">
    <source>
        <dbReference type="Proteomes" id="UP000282195"/>
    </source>
</evidence>
<name>A0A387FY01_9HYPH</name>
<dbReference type="GO" id="GO:0043565">
    <property type="term" value="F:sequence-specific DNA binding"/>
    <property type="evidence" value="ECO:0007669"/>
    <property type="project" value="TreeGrafter"/>
</dbReference>
<sequence length="307" mass="33749">MDSLTSLRVFCTVAELRSFTAAAERLGLSPAMASKHVMHLENRLGTRLLNRTSRHVSVTETGMLYFNQTKQMLDGLDEVEAAVSNVTVMPRGVLKLSAPVWAANTLIAQAFAEYHERYPDVRFDMDLSGRIVNLVDEGFDLALRATAPERLDPSLIARPLMKVTFHLVGSPAYLSRTGRPTRLADLNGHSLLAYSGMNASGSITIDGAEGPVTVNLRPVMQSENEIMLHLAALEGMGLVFLPVWMTQTDVAEGRLEMVLPEQVKFTATLHAVYPSRKYLSAKVRTFIDFLASRKNLCSGATEDQPAN</sequence>
<proteinExistence type="inferred from homology"/>
<gene>
    <name evidence="9" type="ORF">CCGE525_31785</name>
</gene>
<evidence type="ECO:0000256" key="5">
    <source>
        <dbReference type="ARBA" id="ARBA00054626"/>
    </source>
</evidence>
<evidence type="ECO:0000259" key="8">
    <source>
        <dbReference type="PROSITE" id="PS50931"/>
    </source>
</evidence>
<dbReference type="SUPFAM" id="SSF53850">
    <property type="entry name" value="Periplasmic binding protein-like II"/>
    <property type="match status" value="1"/>
</dbReference>
<dbReference type="Pfam" id="PF03466">
    <property type="entry name" value="LysR_substrate"/>
    <property type="match status" value="1"/>
</dbReference>
<keyword evidence="9" id="KW-0614">Plasmid</keyword>
<dbReference type="Proteomes" id="UP000282195">
    <property type="component" value="Plasmid pRCCGE525c"/>
</dbReference>
<dbReference type="CDD" id="cd08422">
    <property type="entry name" value="PBP2_CrgA_like"/>
    <property type="match status" value="1"/>
</dbReference>
<dbReference type="PANTHER" id="PTHR30537">
    <property type="entry name" value="HTH-TYPE TRANSCRIPTIONAL REGULATOR"/>
    <property type="match status" value="1"/>
</dbReference>
<comment type="similarity">
    <text evidence="1">Belongs to the LysR transcriptional regulatory family.</text>
</comment>
<dbReference type="GO" id="GO:0006351">
    <property type="term" value="P:DNA-templated transcription"/>
    <property type="evidence" value="ECO:0007669"/>
    <property type="project" value="TreeGrafter"/>
</dbReference>
<protein>
    <recommendedName>
        <fullName evidence="6">HTH-type transcriptional regulator TtuA</fullName>
    </recommendedName>
    <alternativeName>
        <fullName evidence="7">Tartrate utilization transcriptional regulator</fullName>
    </alternativeName>
</protein>
<dbReference type="Gene3D" id="1.10.10.10">
    <property type="entry name" value="Winged helix-like DNA-binding domain superfamily/Winged helix DNA-binding domain"/>
    <property type="match status" value="1"/>
</dbReference>
<dbReference type="AlphaFoldDB" id="A0A387FY01"/>
<dbReference type="SUPFAM" id="SSF46785">
    <property type="entry name" value="Winged helix' DNA-binding domain"/>
    <property type="match status" value="1"/>
</dbReference>
<dbReference type="InterPro" id="IPR036388">
    <property type="entry name" value="WH-like_DNA-bd_sf"/>
</dbReference>
<keyword evidence="3" id="KW-0238">DNA-binding</keyword>
<evidence type="ECO:0000256" key="1">
    <source>
        <dbReference type="ARBA" id="ARBA00009437"/>
    </source>
</evidence>
<dbReference type="InterPro" id="IPR058163">
    <property type="entry name" value="LysR-type_TF_proteobact-type"/>
</dbReference>
<evidence type="ECO:0000256" key="2">
    <source>
        <dbReference type="ARBA" id="ARBA00023015"/>
    </source>
</evidence>
<dbReference type="Gene3D" id="3.40.190.290">
    <property type="match status" value="1"/>
</dbReference>
<keyword evidence="2" id="KW-0805">Transcription regulation</keyword>
<accession>A0A387FY01</accession>
<dbReference type="FunFam" id="1.10.10.10:FF:000001">
    <property type="entry name" value="LysR family transcriptional regulator"/>
    <property type="match status" value="1"/>
</dbReference>
<keyword evidence="10" id="KW-1185">Reference proteome</keyword>
<feature type="domain" description="HTH lysR-type" evidence="8">
    <location>
        <begin position="1"/>
        <end position="59"/>
    </location>
</feature>